<dbReference type="Proteomes" id="UP000295058">
    <property type="component" value="Unassembled WGS sequence"/>
</dbReference>
<proteinExistence type="predicted"/>
<dbReference type="Proteomes" id="UP000243640">
    <property type="component" value="Unassembled WGS sequence"/>
</dbReference>
<dbReference type="Pfam" id="PF13489">
    <property type="entry name" value="Methyltransf_23"/>
    <property type="match status" value="1"/>
</dbReference>
<evidence type="ECO:0000313" key="4">
    <source>
        <dbReference type="Proteomes" id="UP000295058"/>
    </source>
</evidence>
<protein>
    <submittedName>
        <fullName evidence="2">Methyltransferase family protein</fullName>
    </submittedName>
</protein>
<keyword evidence="4" id="KW-1185">Reference proteome</keyword>
<dbReference type="CDD" id="cd02440">
    <property type="entry name" value="AdoMet_MTases"/>
    <property type="match status" value="1"/>
</dbReference>
<organism evidence="1 3">
    <name type="scientific">Oceanimonas baumannii</name>
    <dbReference type="NCBI Taxonomy" id="129578"/>
    <lineage>
        <taxon>Bacteria</taxon>
        <taxon>Pseudomonadati</taxon>
        <taxon>Pseudomonadota</taxon>
        <taxon>Gammaproteobacteria</taxon>
        <taxon>Aeromonadales</taxon>
        <taxon>Aeromonadaceae</taxon>
        <taxon>Oceanimonas</taxon>
    </lineage>
</organism>
<dbReference type="RefSeq" id="WP_094279756.1">
    <property type="nucleotide sequence ID" value="NZ_NQJF01000020.1"/>
</dbReference>
<sequence length="490" mass="54845">MQYQSFPGVKGGSASSQKLTALRLPSLKGKRFLDVGCNEGFFCGYALFEGASHVIGMDKSAQAISKATARFPDAEFLNQSWDTLPEGPFDVITLLSALHYAEDQEALIHHLVDRLSPNGLLVLEIGIAPNQKQGWVKIERAIDERWFPTRIKLGEILKDYAWKVIGHSVMQAGDPLPRYVVHIRKLKPYVWLLMQDPATGKSTITRQLFSTRKDITVISGDRTYLQITEGRHNVSETLRALVTEDFSTSTIGRTTKKLFQNNMTKELAELWAGLASFNSFALDSYIPESQRSQLKEAFAELGYFPVELTWEDPTPLATAQTVISKARQYEQHLLKQQTTQPAHLVKVDRLLSSELKSVIKFHIDSPAKGEWFSSAEPVNVSGWSVTLGYLQTDHQIYITSSEQEKRFTPSKSRPDVLSAIFGEAEDIPEFWQQHPCGFSCEVPADWLEAGMELGLIINNARIPLTHIAVTVAQPATLSAMLAQGLKRLRN</sequence>
<reference evidence="1 3" key="1">
    <citation type="submission" date="2017-08" db="EMBL/GenBank/DDBJ databases">
        <title>Draft Genome Sequence of the Marine Bacterium Oceanimonas baumannii ATCC 700832.</title>
        <authorList>
            <person name="Mcclelland W.D."/>
            <person name="Brennan M.A."/>
            <person name="Trachtenberg A.M."/>
            <person name="Maclea K.S."/>
        </authorList>
    </citation>
    <scope>NUCLEOTIDE SEQUENCE [LARGE SCALE GENOMIC DNA]</scope>
    <source>
        <strain evidence="1 3">ATCC 700832</strain>
    </source>
</reference>
<evidence type="ECO:0000313" key="3">
    <source>
        <dbReference type="Proteomes" id="UP000243640"/>
    </source>
</evidence>
<dbReference type="Gene3D" id="3.40.50.150">
    <property type="entry name" value="Vaccinia Virus protein VP39"/>
    <property type="match status" value="1"/>
</dbReference>
<evidence type="ECO:0000313" key="1">
    <source>
        <dbReference type="EMBL" id="OYD21122.1"/>
    </source>
</evidence>
<keyword evidence="2" id="KW-0808">Transferase</keyword>
<dbReference type="SUPFAM" id="SSF53335">
    <property type="entry name" value="S-adenosyl-L-methionine-dependent methyltransferases"/>
    <property type="match status" value="1"/>
</dbReference>
<dbReference type="InterPro" id="IPR029063">
    <property type="entry name" value="SAM-dependent_MTases_sf"/>
</dbReference>
<dbReference type="GO" id="GO:0032259">
    <property type="term" value="P:methylation"/>
    <property type="evidence" value="ECO:0007669"/>
    <property type="project" value="UniProtKB-KW"/>
</dbReference>
<gene>
    <name evidence="1" type="ORF">B6S09_17405</name>
    <name evidence="2" type="ORF">LY04_02756</name>
</gene>
<accession>A0A235C9I2</accession>
<dbReference type="GO" id="GO:0008168">
    <property type="term" value="F:methyltransferase activity"/>
    <property type="evidence" value="ECO:0007669"/>
    <property type="project" value="UniProtKB-KW"/>
</dbReference>
<dbReference type="OrthoDB" id="9791837at2"/>
<dbReference type="EMBL" id="SODO01000012">
    <property type="protein sequence ID" value="TDW56953.1"/>
    <property type="molecule type" value="Genomic_DNA"/>
</dbReference>
<reference evidence="2 4" key="2">
    <citation type="submission" date="2019-03" db="EMBL/GenBank/DDBJ databases">
        <title>Genomic Encyclopedia of Archaeal and Bacterial Type Strains, Phase II (KMG-II): from individual species to whole genera.</title>
        <authorList>
            <person name="Goeker M."/>
        </authorList>
    </citation>
    <scope>NUCLEOTIDE SEQUENCE [LARGE SCALE GENOMIC DNA]</scope>
    <source>
        <strain evidence="2 4">DSM 15594</strain>
    </source>
</reference>
<keyword evidence="2" id="KW-0489">Methyltransferase</keyword>
<dbReference type="PANTHER" id="PTHR43861">
    <property type="entry name" value="TRANS-ACONITATE 2-METHYLTRANSFERASE-RELATED"/>
    <property type="match status" value="1"/>
</dbReference>
<dbReference type="AlphaFoldDB" id="A0A235C9I2"/>
<evidence type="ECO:0000313" key="2">
    <source>
        <dbReference type="EMBL" id="TDW56953.1"/>
    </source>
</evidence>
<name>A0A235C9I2_9GAMM</name>
<dbReference type="EMBL" id="NQJF01000020">
    <property type="protein sequence ID" value="OYD21122.1"/>
    <property type="molecule type" value="Genomic_DNA"/>
</dbReference>
<comment type="caution">
    <text evidence="1">The sequence shown here is derived from an EMBL/GenBank/DDBJ whole genome shotgun (WGS) entry which is preliminary data.</text>
</comment>